<feature type="transmembrane region" description="Helical" evidence="10">
    <location>
        <begin position="253"/>
        <end position="271"/>
    </location>
</feature>
<dbReference type="AlphaFoldDB" id="A0A9P3LFB5"/>
<dbReference type="GO" id="GO:0015791">
    <property type="term" value="P:polyol transmembrane transport"/>
    <property type="evidence" value="ECO:0007669"/>
    <property type="project" value="UniProtKB-ARBA"/>
</dbReference>
<evidence type="ECO:0000256" key="3">
    <source>
        <dbReference type="ARBA" id="ARBA00022448"/>
    </source>
</evidence>
<accession>A0A9P3LFB5</accession>
<feature type="transmembrane region" description="Helical" evidence="10">
    <location>
        <begin position="440"/>
        <end position="460"/>
    </location>
</feature>
<dbReference type="InterPro" id="IPR050814">
    <property type="entry name" value="Myo-inositol_Transporter"/>
</dbReference>
<dbReference type="EMBL" id="BPQB01000032">
    <property type="protein sequence ID" value="GJE93386.1"/>
    <property type="molecule type" value="Genomic_DNA"/>
</dbReference>
<feature type="transmembrane region" description="Helical" evidence="10">
    <location>
        <begin position="467"/>
        <end position="484"/>
    </location>
</feature>
<keyword evidence="5 10" id="KW-1133">Transmembrane helix</keyword>
<feature type="compositionally biased region" description="Basic and acidic residues" evidence="9">
    <location>
        <begin position="1"/>
        <end position="15"/>
    </location>
</feature>
<evidence type="ECO:0000256" key="2">
    <source>
        <dbReference type="ARBA" id="ARBA00010992"/>
    </source>
</evidence>
<dbReference type="FunFam" id="1.20.1250.20:FF:000100">
    <property type="entry name" value="MFS sugar transporter, putative"/>
    <property type="match status" value="1"/>
</dbReference>
<keyword evidence="3 8" id="KW-0813">Transport</keyword>
<sequence length="624" mass="69430">MSDEKQAVETREKSPADSGSFKRSGSVEPIDTVGRNVYAKLANPLQGISHDQLMDDAATFAETHGLGHMTAEFQKGALVAQDPGAFESLPQLSQSDKAILRRETTHRWHQPLTLYYLVIMCSLAAAVQGMDEAVINGANLFWPAQFGIDPNLSGRNQWLQGLVNSAPYLVCGVISCWLTHPLNQRLGRRGTIFVTAFLSFATCIWQGVTNSWQHLLVARLILGFGIGPKSTTVPIYAAECVPANIRGALVMMWQMWTAFGIMFGDLMDVAFYRVKDTKHIRGLNWRLMLASAGVPALIVMSQVYFCPESPRWLMSKGRYDKAYASLLRTRNSPLQAARDLYYIHVLLEAEKELDNGKSGFLSLFTVPRNRRAVLGSVIVMFMQQFCGVNVIAYYSSQVFSSSGFSDFQSLLASFGFGLINWLFAFPAIYTIDTFGRRNLLLTTFPLMAIFLLMTGFAFWIPAGHARLAVVALGIYLYGMAYSPGEGPVPFTYSAEAYPLSVRDIGMSLSTSVLWFFNFVVAITFPRLLGAFQPQGAFGWYAAWNAIGFVLILLFVPETKALSLEELDQVFSVPTRVHATYQLKALPRNIKRYIFRMKNVKPMPPLYEHEEGTEKTYAPGGAGHA</sequence>
<feature type="transmembrane region" description="Helical" evidence="10">
    <location>
        <begin position="190"/>
        <end position="208"/>
    </location>
</feature>
<dbReference type="Pfam" id="PF00083">
    <property type="entry name" value="Sugar_tr"/>
    <property type="match status" value="1"/>
</dbReference>
<feature type="transmembrane region" description="Helical" evidence="10">
    <location>
        <begin position="536"/>
        <end position="555"/>
    </location>
</feature>
<keyword evidence="13" id="KW-1185">Reference proteome</keyword>
<protein>
    <submittedName>
        <fullName evidence="12">MFS sugar transporter</fullName>
    </submittedName>
</protein>
<feature type="domain" description="Major facilitator superfamily (MFS) profile" evidence="11">
    <location>
        <begin position="117"/>
        <end position="559"/>
    </location>
</feature>
<feature type="region of interest" description="Disordered" evidence="9">
    <location>
        <begin position="1"/>
        <end position="27"/>
    </location>
</feature>
<feature type="transmembrane region" description="Helical" evidence="10">
    <location>
        <begin position="372"/>
        <end position="395"/>
    </location>
</feature>
<dbReference type="Proteomes" id="UP000703269">
    <property type="component" value="Unassembled WGS sequence"/>
</dbReference>
<evidence type="ECO:0000256" key="10">
    <source>
        <dbReference type="SAM" id="Phobius"/>
    </source>
</evidence>
<dbReference type="NCBIfam" id="TIGR00879">
    <property type="entry name" value="SP"/>
    <property type="match status" value="1"/>
</dbReference>
<feature type="transmembrane region" description="Helical" evidence="10">
    <location>
        <begin position="112"/>
        <end position="130"/>
    </location>
</feature>
<dbReference type="PANTHER" id="PTHR48020">
    <property type="entry name" value="PROTON MYO-INOSITOL COTRANSPORTER"/>
    <property type="match status" value="1"/>
</dbReference>
<dbReference type="SUPFAM" id="SSF103473">
    <property type="entry name" value="MFS general substrate transporter"/>
    <property type="match status" value="1"/>
</dbReference>
<dbReference type="GO" id="GO:0022857">
    <property type="term" value="F:transmembrane transporter activity"/>
    <property type="evidence" value="ECO:0007669"/>
    <property type="project" value="InterPro"/>
</dbReference>
<evidence type="ECO:0000256" key="1">
    <source>
        <dbReference type="ARBA" id="ARBA00004141"/>
    </source>
</evidence>
<comment type="catalytic activity">
    <reaction evidence="7">
        <text>myo-inositol(out) + H(+)(out) = myo-inositol(in) + H(+)(in)</text>
        <dbReference type="Rhea" id="RHEA:60364"/>
        <dbReference type="ChEBI" id="CHEBI:15378"/>
        <dbReference type="ChEBI" id="CHEBI:17268"/>
    </reaction>
</comment>
<name>A0A9P3LFB5_9APHY</name>
<evidence type="ECO:0000256" key="7">
    <source>
        <dbReference type="ARBA" id="ARBA00049119"/>
    </source>
</evidence>
<dbReference type="PRINTS" id="PR00171">
    <property type="entry name" value="SUGRTRNSPORT"/>
</dbReference>
<gene>
    <name evidence="12" type="ORF">PsYK624_095450</name>
</gene>
<dbReference type="PANTHER" id="PTHR48020:SF25">
    <property type="entry name" value="SUGAR TRANSPORTER, PUTATIVE (AFU_ORTHOLOGUE AFUA_7G05830)-RELATED"/>
    <property type="match status" value="1"/>
</dbReference>
<dbReference type="InterPro" id="IPR005828">
    <property type="entry name" value="MFS_sugar_transport-like"/>
</dbReference>
<organism evidence="12 13">
    <name type="scientific">Phanerochaete sordida</name>
    <dbReference type="NCBI Taxonomy" id="48140"/>
    <lineage>
        <taxon>Eukaryota</taxon>
        <taxon>Fungi</taxon>
        <taxon>Dikarya</taxon>
        <taxon>Basidiomycota</taxon>
        <taxon>Agaricomycotina</taxon>
        <taxon>Agaricomycetes</taxon>
        <taxon>Polyporales</taxon>
        <taxon>Phanerochaetaceae</taxon>
        <taxon>Phanerochaete</taxon>
    </lineage>
</organism>
<evidence type="ECO:0000313" key="12">
    <source>
        <dbReference type="EMBL" id="GJE93386.1"/>
    </source>
</evidence>
<evidence type="ECO:0000256" key="9">
    <source>
        <dbReference type="SAM" id="MobiDB-lite"/>
    </source>
</evidence>
<comment type="similarity">
    <text evidence="2 8">Belongs to the major facilitator superfamily. Sugar transporter (TC 2.A.1.1) family.</text>
</comment>
<evidence type="ECO:0000256" key="6">
    <source>
        <dbReference type="ARBA" id="ARBA00023136"/>
    </source>
</evidence>
<evidence type="ECO:0000256" key="5">
    <source>
        <dbReference type="ARBA" id="ARBA00022989"/>
    </source>
</evidence>
<keyword evidence="12" id="KW-0762">Sugar transport</keyword>
<evidence type="ECO:0000313" key="13">
    <source>
        <dbReference type="Proteomes" id="UP000703269"/>
    </source>
</evidence>
<dbReference type="OrthoDB" id="5290825at2759"/>
<reference evidence="12 13" key="1">
    <citation type="submission" date="2021-08" db="EMBL/GenBank/DDBJ databases">
        <title>Draft Genome Sequence of Phanerochaete sordida strain YK-624.</title>
        <authorList>
            <person name="Mori T."/>
            <person name="Dohra H."/>
            <person name="Suzuki T."/>
            <person name="Kawagishi H."/>
            <person name="Hirai H."/>
        </authorList>
    </citation>
    <scope>NUCLEOTIDE SEQUENCE [LARGE SCALE GENOMIC DNA]</scope>
    <source>
        <strain evidence="12 13">YK-624</strain>
    </source>
</reference>
<feature type="transmembrane region" description="Helical" evidence="10">
    <location>
        <begin position="158"/>
        <end position="178"/>
    </location>
</feature>
<keyword evidence="6 10" id="KW-0472">Membrane</keyword>
<dbReference type="Gene3D" id="1.20.1250.20">
    <property type="entry name" value="MFS general substrate transporter like domains"/>
    <property type="match status" value="1"/>
</dbReference>
<evidence type="ECO:0000256" key="8">
    <source>
        <dbReference type="RuleBase" id="RU003346"/>
    </source>
</evidence>
<feature type="transmembrane region" description="Helical" evidence="10">
    <location>
        <begin position="504"/>
        <end position="524"/>
    </location>
</feature>
<dbReference type="InterPro" id="IPR036259">
    <property type="entry name" value="MFS_trans_sf"/>
</dbReference>
<feature type="transmembrane region" description="Helical" evidence="10">
    <location>
        <begin position="407"/>
        <end position="428"/>
    </location>
</feature>
<dbReference type="InterPro" id="IPR020846">
    <property type="entry name" value="MFS_dom"/>
</dbReference>
<dbReference type="GO" id="GO:0016020">
    <property type="term" value="C:membrane"/>
    <property type="evidence" value="ECO:0007669"/>
    <property type="project" value="UniProtKB-SubCell"/>
</dbReference>
<comment type="subcellular location">
    <subcellularLocation>
        <location evidence="1">Membrane</location>
        <topology evidence="1">Multi-pass membrane protein</topology>
    </subcellularLocation>
</comment>
<comment type="caution">
    <text evidence="12">The sequence shown here is derived from an EMBL/GenBank/DDBJ whole genome shotgun (WGS) entry which is preliminary data.</text>
</comment>
<evidence type="ECO:0000256" key="4">
    <source>
        <dbReference type="ARBA" id="ARBA00022692"/>
    </source>
</evidence>
<dbReference type="PROSITE" id="PS50850">
    <property type="entry name" value="MFS"/>
    <property type="match status" value="1"/>
</dbReference>
<dbReference type="GO" id="GO:0015798">
    <property type="term" value="P:myo-inositol transport"/>
    <property type="evidence" value="ECO:0007669"/>
    <property type="project" value="UniProtKB-ARBA"/>
</dbReference>
<dbReference type="InterPro" id="IPR003663">
    <property type="entry name" value="Sugar/inositol_transpt"/>
</dbReference>
<evidence type="ECO:0000259" key="11">
    <source>
        <dbReference type="PROSITE" id="PS50850"/>
    </source>
</evidence>
<proteinExistence type="inferred from homology"/>
<keyword evidence="4 10" id="KW-0812">Transmembrane</keyword>